<dbReference type="InterPro" id="IPR008613">
    <property type="entry name" value="Excalibur_Ca-bd_domain"/>
</dbReference>
<feature type="compositionally biased region" description="Pro residues" evidence="1">
    <location>
        <begin position="70"/>
        <end position="79"/>
    </location>
</feature>
<keyword evidence="4" id="KW-1185">Reference proteome</keyword>
<dbReference type="AlphaFoldDB" id="A0A543JHF9"/>
<gene>
    <name evidence="3" type="ORF">FHX81_4681</name>
</gene>
<dbReference type="EMBL" id="VFPP01000001">
    <property type="protein sequence ID" value="TQM82280.1"/>
    <property type="molecule type" value="Genomic_DNA"/>
</dbReference>
<accession>A0A543JHF9</accession>
<feature type="compositionally biased region" description="Low complexity" evidence="1">
    <location>
        <begin position="99"/>
        <end position="110"/>
    </location>
</feature>
<evidence type="ECO:0000313" key="3">
    <source>
        <dbReference type="EMBL" id="TQM82280.1"/>
    </source>
</evidence>
<dbReference type="OrthoDB" id="601499at2"/>
<reference evidence="3 4" key="1">
    <citation type="submission" date="2019-06" db="EMBL/GenBank/DDBJ databases">
        <title>Sequencing the genomes of 1000 actinobacteria strains.</title>
        <authorList>
            <person name="Klenk H.-P."/>
        </authorList>
    </citation>
    <scope>NUCLEOTIDE SEQUENCE [LARGE SCALE GENOMIC DNA]</scope>
    <source>
        <strain evidence="3 4">DSM 45456</strain>
    </source>
</reference>
<feature type="region of interest" description="Disordered" evidence="1">
    <location>
        <begin position="70"/>
        <end position="115"/>
    </location>
</feature>
<evidence type="ECO:0000256" key="1">
    <source>
        <dbReference type="SAM" id="MobiDB-lite"/>
    </source>
</evidence>
<feature type="compositionally biased region" description="Low complexity" evidence="1">
    <location>
        <begin position="80"/>
        <end position="92"/>
    </location>
</feature>
<dbReference type="Proteomes" id="UP000316628">
    <property type="component" value="Unassembled WGS sequence"/>
</dbReference>
<organism evidence="3 4">
    <name type="scientific">Saccharothrix saharensis</name>
    <dbReference type="NCBI Taxonomy" id="571190"/>
    <lineage>
        <taxon>Bacteria</taxon>
        <taxon>Bacillati</taxon>
        <taxon>Actinomycetota</taxon>
        <taxon>Actinomycetes</taxon>
        <taxon>Pseudonocardiales</taxon>
        <taxon>Pseudonocardiaceae</taxon>
        <taxon>Saccharothrix</taxon>
    </lineage>
</organism>
<name>A0A543JHF9_9PSEU</name>
<evidence type="ECO:0000313" key="4">
    <source>
        <dbReference type="Proteomes" id="UP000316628"/>
    </source>
</evidence>
<sequence length="172" mass="18428">MSSGRSVAFAGVVLLLATGTLVALAITVDEPRPVDVRQVQQSPVEPGVLSATYTTTLEVARPTTVPVVVLPPAPRPTPPVTTTEVAVTTTTTEPPPSSSAPESTPSTSPSWGEDCDRSYLTEGPCVPWRFPRGVRRLCDWLNEQGTTRVEVVGWDRHHLDRDGDGIACERAD</sequence>
<dbReference type="RefSeq" id="WP_141980132.1">
    <property type="nucleotide sequence ID" value="NZ_VFPP01000001.1"/>
</dbReference>
<dbReference type="Pfam" id="PF05901">
    <property type="entry name" value="Excalibur"/>
    <property type="match status" value="1"/>
</dbReference>
<proteinExistence type="predicted"/>
<comment type="caution">
    <text evidence="3">The sequence shown here is derived from an EMBL/GenBank/DDBJ whole genome shotgun (WGS) entry which is preliminary data.</text>
</comment>
<feature type="domain" description="Excalibur calcium-binding" evidence="2">
    <location>
        <begin position="153"/>
        <end position="169"/>
    </location>
</feature>
<protein>
    <submittedName>
        <fullName evidence="3">Excalibur calcium-binding domain-containing protein</fullName>
    </submittedName>
</protein>
<evidence type="ECO:0000259" key="2">
    <source>
        <dbReference type="Pfam" id="PF05901"/>
    </source>
</evidence>